<keyword evidence="10" id="KW-1185">Reference proteome</keyword>
<feature type="transmembrane region" description="Helical" evidence="8">
    <location>
        <begin position="337"/>
        <end position="364"/>
    </location>
</feature>
<evidence type="ECO:0000256" key="4">
    <source>
        <dbReference type="ARBA" id="ARBA00022989"/>
    </source>
</evidence>
<feature type="transmembrane region" description="Helical" evidence="8">
    <location>
        <begin position="376"/>
        <end position="394"/>
    </location>
</feature>
<evidence type="ECO:0000256" key="5">
    <source>
        <dbReference type="ARBA" id="ARBA00023136"/>
    </source>
</evidence>
<reference evidence="9" key="2">
    <citation type="submission" date="2023-05" db="EMBL/GenBank/DDBJ databases">
        <authorList>
            <person name="Fouks B."/>
        </authorList>
    </citation>
    <scope>NUCLEOTIDE SEQUENCE</scope>
    <source>
        <strain evidence="9">Stay&amp;Tobe</strain>
        <tissue evidence="9">Testes</tissue>
    </source>
</reference>
<accession>A0AAD7ZLD8</accession>
<dbReference type="Proteomes" id="UP001233999">
    <property type="component" value="Unassembled WGS sequence"/>
</dbReference>
<keyword evidence="7" id="KW-0325">Glycoprotein</keyword>
<evidence type="ECO:0000256" key="3">
    <source>
        <dbReference type="ARBA" id="ARBA00022692"/>
    </source>
</evidence>
<evidence type="ECO:0000256" key="2">
    <source>
        <dbReference type="ARBA" id="ARBA00022475"/>
    </source>
</evidence>
<dbReference type="EMBL" id="JASPKZ010007796">
    <property type="protein sequence ID" value="KAJ9582525.1"/>
    <property type="molecule type" value="Genomic_DNA"/>
</dbReference>
<evidence type="ECO:0000313" key="10">
    <source>
        <dbReference type="Proteomes" id="UP001233999"/>
    </source>
</evidence>
<keyword evidence="3 8" id="KW-0812">Transmembrane</keyword>
<comment type="caution">
    <text evidence="9">The sequence shown here is derived from an EMBL/GenBank/DDBJ whole genome shotgun (WGS) entry which is preliminary data.</text>
</comment>
<feature type="transmembrane region" description="Helical" evidence="8">
    <location>
        <begin position="406"/>
        <end position="425"/>
    </location>
</feature>
<keyword evidence="2" id="KW-1003">Cell membrane</keyword>
<evidence type="ECO:0000256" key="8">
    <source>
        <dbReference type="SAM" id="Phobius"/>
    </source>
</evidence>
<protein>
    <submittedName>
        <fullName evidence="9">Uncharacterized protein</fullName>
    </submittedName>
</protein>
<name>A0AAD7ZLD8_DIPPU</name>
<dbReference type="Gene3D" id="1.10.287.70">
    <property type="match status" value="1"/>
</dbReference>
<dbReference type="Gene3D" id="3.40.190.10">
    <property type="entry name" value="Periplasmic binding protein-like II"/>
    <property type="match status" value="1"/>
</dbReference>
<dbReference type="PANTHER" id="PTHR42643">
    <property type="entry name" value="IONOTROPIC RECEPTOR 20A-RELATED"/>
    <property type="match status" value="1"/>
</dbReference>
<proteinExistence type="predicted"/>
<evidence type="ECO:0000256" key="1">
    <source>
        <dbReference type="ARBA" id="ARBA00004651"/>
    </source>
</evidence>
<reference evidence="9" key="1">
    <citation type="journal article" date="2023" name="IScience">
        <title>Live-bearing cockroach genome reveals convergent evolutionary mechanisms linked to viviparity in insects and beyond.</title>
        <authorList>
            <person name="Fouks B."/>
            <person name="Harrison M.C."/>
            <person name="Mikhailova A.A."/>
            <person name="Marchal E."/>
            <person name="English S."/>
            <person name="Carruthers M."/>
            <person name="Jennings E.C."/>
            <person name="Chiamaka E.L."/>
            <person name="Frigard R.A."/>
            <person name="Pippel M."/>
            <person name="Attardo G.M."/>
            <person name="Benoit J.B."/>
            <person name="Bornberg-Bauer E."/>
            <person name="Tobe S.S."/>
        </authorList>
    </citation>
    <scope>NUCLEOTIDE SEQUENCE</scope>
    <source>
        <strain evidence="9">Stay&amp;Tobe</strain>
    </source>
</reference>
<dbReference type="GO" id="GO:0005886">
    <property type="term" value="C:plasma membrane"/>
    <property type="evidence" value="ECO:0007669"/>
    <property type="project" value="UniProtKB-SubCell"/>
</dbReference>
<keyword evidence="4 8" id="KW-1133">Transmembrane helix</keyword>
<dbReference type="PANTHER" id="PTHR42643:SF24">
    <property type="entry name" value="IONOTROPIC RECEPTOR 60A"/>
    <property type="match status" value="1"/>
</dbReference>
<dbReference type="AlphaFoldDB" id="A0AAD7ZLD8"/>
<gene>
    <name evidence="9" type="ORF">L9F63_003139</name>
</gene>
<evidence type="ECO:0000313" key="9">
    <source>
        <dbReference type="EMBL" id="KAJ9582525.1"/>
    </source>
</evidence>
<keyword evidence="5 8" id="KW-0472">Membrane</keyword>
<dbReference type="SUPFAM" id="SSF53850">
    <property type="entry name" value="Periplasmic binding protein-like II"/>
    <property type="match status" value="1"/>
</dbReference>
<comment type="subcellular location">
    <subcellularLocation>
        <location evidence="1">Cell membrane</location>
        <topology evidence="1">Multi-pass membrane protein</topology>
    </subcellularLocation>
</comment>
<evidence type="ECO:0000256" key="6">
    <source>
        <dbReference type="ARBA" id="ARBA00023170"/>
    </source>
</evidence>
<sequence length="536" mass="62363">MLFTNLLIVKTGANSQCLYNCVTSIIDHTFEYSRTITVVTSGEIHGPQDLLEVLHRREQWTLILLSYPQTHTTKLFFTNDDFSNYLIILNVGKTINELILELRKNIEYIQILSPWKQESKFIVLMKYSINIKNSKKHIEIILNELWKSKIIQVLVLHQMTENVVDMFSWYPYRSPSGVCGKLQEIVLLDYFSCNTEEHLLQNNILFSQKIPSSIKDCPLRVSTAHFPPYAIFNFHKTSGTLSMTGLDVKLAQVIAETMHMFLELKPLYDTYPWGKIENGTWGGLRGRLIYDEDDIVVAGWSNNLKDHLLLQDTERYYTDRIAWYVPRAQSNPRWLSLIRVFTLSTWITFSISIFLSAIVSWLLVYPTINYRDYIQFNNQLVCILNSWSVVLGISIPELPHGNSLRLYFIAWVIYSFSVNTVFQAFFTSYLIDPGFEHQISNMEEIVQSNLKIVLSVFLAYFFDEKLLTDPNRRIVVDTPKECIDLATNMGKAATMLSRTFVWSEIFMENTTFDFADFREDVINNHIVMIVQKGVHF</sequence>
<keyword evidence="6" id="KW-0675">Receptor</keyword>
<organism evidence="9 10">
    <name type="scientific">Diploptera punctata</name>
    <name type="common">Pacific beetle cockroach</name>
    <dbReference type="NCBI Taxonomy" id="6984"/>
    <lineage>
        <taxon>Eukaryota</taxon>
        <taxon>Metazoa</taxon>
        <taxon>Ecdysozoa</taxon>
        <taxon>Arthropoda</taxon>
        <taxon>Hexapoda</taxon>
        <taxon>Insecta</taxon>
        <taxon>Pterygota</taxon>
        <taxon>Neoptera</taxon>
        <taxon>Polyneoptera</taxon>
        <taxon>Dictyoptera</taxon>
        <taxon>Blattodea</taxon>
        <taxon>Blaberoidea</taxon>
        <taxon>Blaberidae</taxon>
        <taxon>Diplopterinae</taxon>
        <taxon>Diploptera</taxon>
    </lineage>
</organism>
<dbReference type="InterPro" id="IPR052192">
    <property type="entry name" value="Insect_Ionotropic_Sensory_Rcpt"/>
</dbReference>
<evidence type="ECO:0000256" key="7">
    <source>
        <dbReference type="ARBA" id="ARBA00023180"/>
    </source>
</evidence>